<organism evidence="6 7">
    <name type="scientific">Aquariibacter lacus</name>
    <dbReference type="NCBI Taxonomy" id="2801332"/>
    <lineage>
        <taxon>Bacteria</taxon>
        <taxon>Pseudomonadati</taxon>
        <taxon>Pseudomonadota</taxon>
        <taxon>Betaproteobacteria</taxon>
        <taxon>Burkholderiales</taxon>
        <taxon>Sphaerotilaceae</taxon>
        <taxon>Aquariibacter</taxon>
    </lineage>
</organism>
<dbReference type="SFLD" id="SFLDS00005">
    <property type="entry name" value="Isoprenoid_Synthase_Type_I"/>
    <property type="match status" value="1"/>
</dbReference>
<name>A0A9X0XE31_9BURK</name>
<dbReference type="GO" id="GO:0004311">
    <property type="term" value="F:geranylgeranyl diphosphate synthase activity"/>
    <property type="evidence" value="ECO:0007669"/>
    <property type="project" value="InterPro"/>
</dbReference>
<dbReference type="GO" id="GO:0016117">
    <property type="term" value="P:carotenoid biosynthetic process"/>
    <property type="evidence" value="ECO:0007669"/>
    <property type="project" value="UniProtKB-KW"/>
</dbReference>
<accession>A0A9X0XE31</accession>
<comment type="cofactor">
    <cofactor evidence="5">
        <name>ATP</name>
        <dbReference type="ChEBI" id="CHEBI:30616"/>
    </cofactor>
</comment>
<gene>
    <name evidence="6" type="ORF">JI742_05165</name>
</gene>
<dbReference type="AlphaFoldDB" id="A0A9X0XE31"/>
<dbReference type="Gene3D" id="1.10.600.10">
    <property type="entry name" value="Farnesyl Diphosphate Synthase"/>
    <property type="match status" value="1"/>
</dbReference>
<dbReference type="GO" id="GO:0051996">
    <property type="term" value="F:squalene synthase [NAD(P)H] activity"/>
    <property type="evidence" value="ECO:0007669"/>
    <property type="project" value="InterPro"/>
</dbReference>
<comment type="caution">
    <text evidence="6">The sequence shown here is derived from an EMBL/GenBank/DDBJ whole genome shotgun (WGS) entry which is preliminary data.</text>
</comment>
<dbReference type="InterPro" id="IPR044843">
    <property type="entry name" value="Trans_IPPS_bact-type"/>
</dbReference>
<dbReference type="InterPro" id="IPR008949">
    <property type="entry name" value="Isoprenoid_synthase_dom_sf"/>
</dbReference>
<dbReference type="EMBL" id="JAERRA010000001">
    <property type="protein sequence ID" value="MBL0719276.1"/>
    <property type="molecule type" value="Genomic_DNA"/>
</dbReference>
<protein>
    <submittedName>
        <fullName evidence="6">Phytoene/squalene synthase family protein</fullName>
    </submittedName>
</protein>
<comment type="similarity">
    <text evidence="2">Belongs to the phytoene/squalene synthase family.</text>
</comment>
<evidence type="ECO:0000256" key="3">
    <source>
        <dbReference type="ARBA" id="ARBA00022679"/>
    </source>
</evidence>
<dbReference type="SFLD" id="SFLDG01018">
    <property type="entry name" value="Squalene/Phytoene_Synthase_Lik"/>
    <property type="match status" value="1"/>
</dbReference>
<evidence type="ECO:0000256" key="2">
    <source>
        <dbReference type="ARBA" id="ARBA00006251"/>
    </source>
</evidence>
<dbReference type="InterPro" id="IPR033904">
    <property type="entry name" value="Trans_IPPS_HH"/>
</dbReference>
<dbReference type="InterPro" id="IPR002060">
    <property type="entry name" value="Squ/phyt_synthse"/>
</dbReference>
<dbReference type="SFLD" id="SFLDG01212">
    <property type="entry name" value="Phytoene_synthase_like"/>
    <property type="match status" value="1"/>
</dbReference>
<evidence type="ECO:0000256" key="5">
    <source>
        <dbReference type="ARBA" id="ARBA00053028"/>
    </source>
</evidence>
<evidence type="ECO:0000313" key="7">
    <source>
        <dbReference type="Proteomes" id="UP000643207"/>
    </source>
</evidence>
<dbReference type="Pfam" id="PF00494">
    <property type="entry name" value="SQS_PSY"/>
    <property type="match status" value="1"/>
</dbReference>
<sequence length="372" mass="39616">MSAVLSPSLADDATASVDSAADSADGAACEALMRGGSRSFFAASRLLPQRLRGPAAALYAFCRVADDLIDEASAPPDAVAQLLDRVDRIWAGRPGPVPADRALAEVVAASGLPRTLIEALIEGFAWDAEGRSYTSLPELEAYAARVAGSVGAAMTWLMGRQQPETLARACELGVAMQLTNIARDVGEDARRGRLYLPRQWLVEAGLDPEAWLARPVFGPALAQVIARLLAAADTLYQRAEAGVADLPPDCRLAIRAARLIYAEIGRELERGGLDAVGRRAVVSGPRKLLLIGQALAGRGGRSRLALRSPAPLPAIVFLLEACAARALPQERARPARRRSLAERMVWSLDLCERTTLRRYPQLGASGLPPHLG</sequence>
<keyword evidence="4" id="KW-0125">Carotenoid biosynthesis</keyword>
<dbReference type="FunFam" id="1.10.600.10:FF:000020">
    <property type="entry name" value="Phytoene synthase"/>
    <property type="match status" value="1"/>
</dbReference>
<dbReference type="InterPro" id="IPR019845">
    <property type="entry name" value="Squalene/phytoene_synthase_CS"/>
</dbReference>
<evidence type="ECO:0000313" key="6">
    <source>
        <dbReference type="EMBL" id="MBL0719276.1"/>
    </source>
</evidence>
<proteinExistence type="inferred from homology"/>
<evidence type="ECO:0000256" key="4">
    <source>
        <dbReference type="ARBA" id="ARBA00022746"/>
    </source>
</evidence>
<dbReference type="RefSeq" id="WP_201824535.1">
    <property type="nucleotide sequence ID" value="NZ_JAERRA010000001.1"/>
</dbReference>
<dbReference type="PROSITE" id="PS01045">
    <property type="entry name" value="SQUALEN_PHYTOEN_SYN_2"/>
    <property type="match status" value="1"/>
</dbReference>
<reference evidence="6 7" key="1">
    <citation type="submission" date="2021-01" db="EMBL/GenBank/DDBJ databases">
        <title>Piscinibacter sp. Jin2 Genome sequencing and assembly.</title>
        <authorList>
            <person name="Kim I."/>
        </authorList>
    </citation>
    <scope>NUCLEOTIDE SEQUENCE [LARGE SCALE GENOMIC DNA]</scope>
    <source>
        <strain evidence="6 7">Jin2</strain>
    </source>
</reference>
<comment type="pathway">
    <text evidence="1">Carotenoid biosynthesis; phytoene biosynthesis.</text>
</comment>
<dbReference type="Proteomes" id="UP000643207">
    <property type="component" value="Unassembled WGS sequence"/>
</dbReference>
<dbReference type="SUPFAM" id="SSF48576">
    <property type="entry name" value="Terpenoid synthases"/>
    <property type="match status" value="1"/>
</dbReference>
<evidence type="ECO:0000256" key="1">
    <source>
        <dbReference type="ARBA" id="ARBA00004684"/>
    </source>
</evidence>
<dbReference type="PANTHER" id="PTHR31480">
    <property type="entry name" value="BIFUNCTIONAL LYCOPENE CYCLASE/PHYTOENE SYNTHASE"/>
    <property type="match status" value="1"/>
</dbReference>
<keyword evidence="3" id="KW-0808">Transferase</keyword>
<dbReference type="CDD" id="cd00683">
    <property type="entry name" value="Trans_IPPS_HH"/>
    <property type="match status" value="1"/>
</dbReference>
<keyword evidence="7" id="KW-1185">Reference proteome</keyword>